<proteinExistence type="predicted"/>
<evidence type="ECO:0008006" key="3">
    <source>
        <dbReference type="Google" id="ProtNLM"/>
    </source>
</evidence>
<comment type="caution">
    <text evidence="1">The sequence shown here is derived from an EMBL/GenBank/DDBJ whole genome shotgun (WGS) entry which is preliminary data.</text>
</comment>
<dbReference type="Proteomes" id="UP001597391">
    <property type="component" value="Unassembled WGS sequence"/>
</dbReference>
<protein>
    <recommendedName>
        <fullName evidence="3">Methionine synthase</fullName>
    </recommendedName>
</protein>
<reference evidence="2" key="1">
    <citation type="journal article" date="2019" name="Int. J. Syst. Evol. Microbiol.">
        <title>The Global Catalogue of Microorganisms (GCM) 10K type strain sequencing project: providing services to taxonomists for standard genome sequencing and annotation.</title>
        <authorList>
            <consortium name="The Broad Institute Genomics Platform"/>
            <consortium name="The Broad Institute Genome Sequencing Center for Infectious Disease"/>
            <person name="Wu L."/>
            <person name="Ma J."/>
        </authorList>
    </citation>
    <scope>NUCLEOTIDE SEQUENCE [LARGE SCALE GENOMIC DNA]</scope>
    <source>
        <strain evidence="2">KCTC 33576</strain>
    </source>
</reference>
<sequence length="345" mass="36723">MTGVVGPGLWPGEDILPAQLEIFEDLSQSPTGVTAAPFLAELPERAAWATRIGRTLAVLEEVPYELGPHGWKLADRGGRDRERAQSLLTQDLEAFAIAGTGFDGPITIDLTGPWTLAAQLYLARGDRALTDFGAVGDLALSLAQGTSGLVANLHSQLPGAHITIHLHEHLIGQIAAGVLPTFSGYSRIPAVPGPTLVQHLKPLVETIKSSSARVAVNVGDAWVGIAPVVHSEADALVMDFGRSDSWNERGWELIARVVERGTHLWLGLPAPQVSQCSGPNLKNLADTLLVPWHRMGLEPSRLADTVITQSAVAARDLYHQGSTAARGSIATLKRVAEHIAERAAQ</sequence>
<keyword evidence="2" id="KW-1185">Reference proteome</keyword>
<dbReference type="EMBL" id="JBHUOP010000002">
    <property type="protein sequence ID" value="MFD2839706.1"/>
    <property type="molecule type" value="Genomic_DNA"/>
</dbReference>
<gene>
    <name evidence="1" type="ORF">ACFSYH_03880</name>
</gene>
<name>A0ABW5XB83_9MICO</name>
<dbReference type="RefSeq" id="WP_377465247.1">
    <property type="nucleotide sequence ID" value="NZ_JBHUOP010000002.1"/>
</dbReference>
<evidence type="ECO:0000313" key="1">
    <source>
        <dbReference type="EMBL" id="MFD2839706.1"/>
    </source>
</evidence>
<evidence type="ECO:0000313" key="2">
    <source>
        <dbReference type="Proteomes" id="UP001597391"/>
    </source>
</evidence>
<accession>A0ABW5XB83</accession>
<organism evidence="1 2">
    <name type="scientific">Populibacterium corticicola</name>
    <dbReference type="NCBI Taxonomy" id="1812826"/>
    <lineage>
        <taxon>Bacteria</taxon>
        <taxon>Bacillati</taxon>
        <taxon>Actinomycetota</taxon>
        <taxon>Actinomycetes</taxon>
        <taxon>Micrococcales</taxon>
        <taxon>Jonesiaceae</taxon>
        <taxon>Populibacterium</taxon>
    </lineage>
</organism>